<dbReference type="Proteomes" id="UP000070184">
    <property type="component" value="Unassembled WGS sequence"/>
</dbReference>
<evidence type="ECO:0000313" key="1">
    <source>
        <dbReference type="EMBL" id="KXA89765.1"/>
    </source>
</evidence>
<name>A0A133U6F9_9EURY</name>
<evidence type="ECO:0000313" key="2">
    <source>
        <dbReference type="Proteomes" id="UP000070184"/>
    </source>
</evidence>
<gene>
    <name evidence="1" type="ORF">AKJ61_02190</name>
</gene>
<dbReference type="AlphaFoldDB" id="A0A133U6F9"/>
<reference evidence="1 2" key="1">
    <citation type="journal article" date="2016" name="Sci. Rep.">
        <title>Metabolic traits of an uncultured archaeal lineage -MSBL1- from brine pools of the Red Sea.</title>
        <authorList>
            <person name="Mwirichia R."/>
            <person name="Alam I."/>
            <person name="Rashid M."/>
            <person name="Vinu M."/>
            <person name="Ba-Alawi W."/>
            <person name="Anthony Kamau A."/>
            <person name="Kamanda Ngugi D."/>
            <person name="Goker M."/>
            <person name="Klenk H.P."/>
            <person name="Bajic V."/>
            <person name="Stingl U."/>
        </authorList>
    </citation>
    <scope>NUCLEOTIDE SEQUENCE [LARGE SCALE GENOMIC DNA]</scope>
    <source>
        <strain evidence="1">SCGC-AAA259B11</strain>
    </source>
</reference>
<dbReference type="EMBL" id="LHXK01000023">
    <property type="protein sequence ID" value="KXA89765.1"/>
    <property type="molecule type" value="Genomic_DNA"/>
</dbReference>
<organism evidence="1 2">
    <name type="scientific">candidate division MSBL1 archaeon SCGC-AAA259B11</name>
    <dbReference type="NCBI Taxonomy" id="1698260"/>
    <lineage>
        <taxon>Archaea</taxon>
        <taxon>Methanobacteriati</taxon>
        <taxon>Methanobacteriota</taxon>
        <taxon>candidate division MSBL1</taxon>
    </lineage>
</organism>
<keyword evidence="2" id="KW-1185">Reference proteome</keyword>
<proteinExistence type="predicted"/>
<comment type="caution">
    <text evidence="1">The sequence shown here is derived from an EMBL/GenBank/DDBJ whole genome shotgun (WGS) entry which is preliminary data.</text>
</comment>
<accession>A0A133U6F9</accession>
<sequence>MQSNLFTDQQLFLKRKDIVEHEKNSLWGEKFSCQNITFITFRSFNNYMNFVNLNKSVKRWFL</sequence>
<protein>
    <submittedName>
        <fullName evidence="1">Uncharacterized protein</fullName>
    </submittedName>
</protein>